<evidence type="ECO:0000313" key="1">
    <source>
        <dbReference type="EMBL" id="KAJ9653917.1"/>
    </source>
</evidence>
<reference evidence="1" key="1">
    <citation type="submission" date="2022-10" db="EMBL/GenBank/DDBJ databases">
        <title>Culturing micro-colonial fungi from biological soil crusts in the Mojave desert and describing Neophaeococcomyces mojavensis, and introducing the new genera and species Taxawa tesnikishii.</title>
        <authorList>
            <person name="Kurbessoian T."/>
            <person name="Stajich J.E."/>
        </authorList>
    </citation>
    <scope>NUCLEOTIDE SEQUENCE</scope>
    <source>
        <strain evidence="1">JES_112</strain>
    </source>
</reference>
<protein>
    <submittedName>
        <fullName evidence="1">Uncharacterized protein</fullName>
    </submittedName>
</protein>
<organism evidence="1 2">
    <name type="scientific">Neophaeococcomyces mojaviensis</name>
    <dbReference type="NCBI Taxonomy" id="3383035"/>
    <lineage>
        <taxon>Eukaryota</taxon>
        <taxon>Fungi</taxon>
        <taxon>Dikarya</taxon>
        <taxon>Ascomycota</taxon>
        <taxon>Pezizomycotina</taxon>
        <taxon>Eurotiomycetes</taxon>
        <taxon>Chaetothyriomycetidae</taxon>
        <taxon>Chaetothyriales</taxon>
        <taxon>Chaetothyriales incertae sedis</taxon>
        <taxon>Neophaeococcomyces</taxon>
    </lineage>
</organism>
<dbReference type="Proteomes" id="UP001172386">
    <property type="component" value="Unassembled WGS sequence"/>
</dbReference>
<evidence type="ECO:0000313" key="2">
    <source>
        <dbReference type="Proteomes" id="UP001172386"/>
    </source>
</evidence>
<sequence>MEKIERILSRPVAKPYRSGKIDPNEIPYLNDDGHVDFPEGDIENPKNWSARRRWYITIVSITLVLNATFASSSPSGCLEGIAEEFHVSQVATGLVITLFLLGYCFGPLFFAPLSEFFGRRWIFYMTFVGYVVFNFLCAFAPNFGSLLVGRFITGTFASAPLSNAPGVLADLWGPVERGNAMALFAVMTFAGPGISPSIAGFLQLTEDWRWSFYILLMFGGATCILLFTIPETHPATVLTNKARRIRRLKIPGYENVQSPYEASGQTLTGIFKIALTRPWIILFDPISLLVALYISVTYCLLYMLFTIYPIVFRQKRGWNSGVSELPLIGTVVGAAIGGFIVFLNSRKQARKIARGEPTKPEDRLPLAQLGGIGFTVTMFWFGWTANFNSVHWFVPTLAGVFLATSIVLIFVSFLSYLTDTYLMYAASAIAANTVARSAAGAAAPLFTSQMFKALGVGGGASLIGGVAALLAVIPFAFYRYGEKIRIRSKFAPTTPKDDEESQDSQQEKEKQPSAEPQHTRSGSSSSDMSSSASSTVHEPDIEKQERSREQNLEGEKHDSDQNGFGEPRTENVNFGKQSERGI</sequence>
<name>A0ACC3A1F8_9EURO</name>
<accession>A0ACC3A1F8</accession>
<keyword evidence="2" id="KW-1185">Reference proteome</keyword>
<dbReference type="EMBL" id="JAPDRQ010000137">
    <property type="protein sequence ID" value="KAJ9653917.1"/>
    <property type="molecule type" value="Genomic_DNA"/>
</dbReference>
<comment type="caution">
    <text evidence="1">The sequence shown here is derived from an EMBL/GenBank/DDBJ whole genome shotgun (WGS) entry which is preliminary data.</text>
</comment>
<gene>
    <name evidence="1" type="ORF">H2198_006968</name>
</gene>
<proteinExistence type="predicted"/>